<organism evidence="7 8">
    <name type="scientific">Phragmitibacter flavus</name>
    <dbReference type="NCBI Taxonomy" id="2576071"/>
    <lineage>
        <taxon>Bacteria</taxon>
        <taxon>Pseudomonadati</taxon>
        <taxon>Verrucomicrobiota</taxon>
        <taxon>Verrucomicrobiia</taxon>
        <taxon>Verrucomicrobiales</taxon>
        <taxon>Verrucomicrobiaceae</taxon>
        <taxon>Phragmitibacter</taxon>
    </lineage>
</organism>
<keyword evidence="8" id="KW-1185">Reference proteome</keyword>
<dbReference type="PANTHER" id="PTHR30504">
    <property type="entry name" value="GLUCANS BIOSYNTHESIS PROTEIN"/>
    <property type="match status" value="1"/>
</dbReference>
<evidence type="ECO:0000313" key="8">
    <source>
        <dbReference type="Proteomes" id="UP000306196"/>
    </source>
</evidence>
<dbReference type="UniPathway" id="UPA00637"/>
<dbReference type="PIRSF" id="PIRSF006281">
    <property type="entry name" value="MdoG"/>
    <property type="match status" value="1"/>
</dbReference>
<dbReference type="GO" id="GO:0003824">
    <property type="term" value="F:catalytic activity"/>
    <property type="evidence" value="ECO:0007669"/>
    <property type="project" value="InterPro"/>
</dbReference>
<dbReference type="GO" id="GO:0030246">
    <property type="term" value="F:carbohydrate binding"/>
    <property type="evidence" value="ECO:0007669"/>
    <property type="project" value="InterPro"/>
</dbReference>
<sequence length="490" mass="56014">MVADPGAPPPIRTFLDLEAYASKLASKAFVPQEITLDPFFGGLQYDGHRQIRFLKDKALFEDNGDGFRVEFSHPGWMFKKTVDMFKMEDGQPVPLKNGPEFFSYGDLKPGPEVKYPVGFSGWKLLSAEEGKKERPEFLTFQGASYFRAVTTKLGWGISARGVAINTIGGEPEEFPDFTHFWFLTPKEGDKTFQFLALLNGPSVTGAYHFEVQPGETTVMTVRSSLFMRKVVKMLGLAPFSSMFWYGENTHPKPLDFRPEVHDSDGLLIEQHNGPILWRPLDNGREMRHSVFSLEAAKGFGLLQRDRDFKHYQDLEANYHNRVSVWVEPVEGFGRGKLHLIELATGEETWDNIVSFWEPDLLPTATEPARFVYKLHWLKEHEHNLAKVTDSRWGEGVATMDVPNDYEFVIDFTKGTLKEGTPADWLPEEAVNIVGEAKMIDKRVMFNPQTGGWRAFFKLDIPPSTKLLEMTCELLQDGKPLSERWTYQWRR</sequence>
<evidence type="ECO:0000256" key="2">
    <source>
        <dbReference type="ARBA" id="ARBA00005001"/>
    </source>
</evidence>
<evidence type="ECO:0000256" key="1">
    <source>
        <dbReference type="ARBA" id="ARBA00004418"/>
    </source>
</evidence>
<dbReference type="InterPro" id="IPR007444">
    <property type="entry name" value="Glucan_biosyn_MdoG_C"/>
</dbReference>
<dbReference type="AlphaFoldDB" id="A0A5R8K869"/>
<proteinExistence type="inferred from homology"/>
<reference evidence="7 8" key="1">
    <citation type="submission" date="2019-05" db="EMBL/GenBank/DDBJ databases">
        <title>Verrucobacter flavum gen. nov., sp. nov. a new member of the family Verrucomicrobiaceae.</title>
        <authorList>
            <person name="Szuroczki S."/>
            <person name="Abbaszade G."/>
            <person name="Szabo A."/>
            <person name="Felfoldi T."/>
            <person name="Schumann P."/>
            <person name="Boka K."/>
            <person name="Keki Z."/>
            <person name="Toumi M."/>
            <person name="Toth E."/>
        </authorList>
    </citation>
    <scope>NUCLEOTIDE SEQUENCE [LARGE SCALE GENOMIC DNA]</scope>
    <source>
        <strain evidence="7 8">MG-N-17</strain>
    </source>
</reference>
<comment type="caution">
    <text evidence="7">The sequence shown here is derived from an EMBL/GenBank/DDBJ whole genome shotgun (WGS) entry which is preliminary data.</text>
</comment>
<dbReference type="Gene3D" id="2.70.98.10">
    <property type="match status" value="1"/>
</dbReference>
<name>A0A5R8K869_9BACT</name>
<dbReference type="GO" id="GO:0030288">
    <property type="term" value="C:outer membrane-bounded periplasmic space"/>
    <property type="evidence" value="ECO:0007669"/>
    <property type="project" value="TreeGrafter"/>
</dbReference>
<accession>A0A5R8K869</accession>
<dbReference type="Proteomes" id="UP000306196">
    <property type="component" value="Unassembled WGS sequence"/>
</dbReference>
<dbReference type="InterPro" id="IPR011013">
    <property type="entry name" value="Gal_mutarotase_sf_dom"/>
</dbReference>
<keyword evidence="4" id="KW-0732">Signal</keyword>
<evidence type="ECO:0000259" key="6">
    <source>
        <dbReference type="Pfam" id="PF04349"/>
    </source>
</evidence>
<dbReference type="SUPFAM" id="SSF81296">
    <property type="entry name" value="E set domains"/>
    <property type="match status" value="1"/>
</dbReference>
<feature type="domain" description="Glucan biosynthesis periplasmic MdoG C-terminal" evidence="6">
    <location>
        <begin position="16"/>
        <end position="488"/>
    </location>
</feature>
<gene>
    <name evidence="7" type="ORF">FEM03_22435</name>
</gene>
<dbReference type="InterPro" id="IPR014756">
    <property type="entry name" value="Ig_E-set"/>
</dbReference>
<protein>
    <submittedName>
        <fullName evidence="7">Glucan biosynthesis protein</fullName>
    </submittedName>
</protein>
<evidence type="ECO:0000256" key="5">
    <source>
        <dbReference type="ARBA" id="ARBA00022764"/>
    </source>
</evidence>
<dbReference type="Gene3D" id="2.60.40.10">
    <property type="entry name" value="Immunoglobulins"/>
    <property type="match status" value="1"/>
</dbReference>
<dbReference type="InterPro" id="IPR014438">
    <property type="entry name" value="Glucan_biosyn_MdoG/MdoD"/>
</dbReference>
<dbReference type="Pfam" id="PF04349">
    <property type="entry name" value="MdoG"/>
    <property type="match status" value="1"/>
</dbReference>
<comment type="subcellular location">
    <subcellularLocation>
        <location evidence="1">Periplasm</location>
    </subcellularLocation>
</comment>
<dbReference type="InterPro" id="IPR014718">
    <property type="entry name" value="GH-type_carb-bd"/>
</dbReference>
<evidence type="ECO:0000256" key="3">
    <source>
        <dbReference type="ARBA" id="ARBA00009284"/>
    </source>
</evidence>
<evidence type="ECO:0000313" key="7">
    <source>
        <dbReference type="EMBL" id="TLD68500.1"/>
    </source>
</evidence>
<evidence type="ECO:0000256" key="4">
    <source>
        <dbReference type="ARBA" id="ARBA00022729"/>
    </source>
</evidence>
<dbReference type="GO" id="GO:0051274">
    <property type="term" value="P:beta-glucan biosynthetic process"/>
    <property type="evidence" value="ECO:0007669"/>
    <property type="project" value="TreeGrafter"/>
</dbReference>
<dbReference type="EMBL" id="VAUV01000024">
    <property type="protein sequence ID" value="TLD68500.1"/>
    <property type="molecule type" value="Genomic_DNA"/>
</dbReference>
<comment type="similarity">
    <text evidence="3">Belongs to the OpgD/OpgG family.</text>
</comment>
<comment type="pathway">
    <text evidence="2">Glycan metabolism; osmoregulated periplasmic glucan (OPG) biosynthesis.</text>
</comment>
<dbReference type="SUPFAM" id="SSF74650">
    <property type="entry name" value="Galactose mutarotase-like"/>
    <property type="match status" value="1"/>
</dbReference>
<dbReference type="InterPro" id="IPR013783">
    <property type="entry name" value="Ig-like_fold"/>
</dbReference>
<keyword evidence="5" id="KW-0574">Periplasm</keyword>
<dbReference type="PANTHER" id="PTHR30504:SF3">
    <property type="entry name" value="GLUCANS BIOSYNTHESIS PROTEIN D"/>
    <property type="match status" value="1"/>
</dbReference>
<dbReference type="OrthoDB" id="335750at2"/>